<reference evidence="6" key="1">
    <citation type="submission" date="2017-02" db="UniProtKB">
        <authorList>
            <consortium name="WormBaseParasite"/>
        </authorList>
    </citation>
    <scope>IDENTIFICATION</scope>
</reference>
<dbReference type="STRING" id="174720.A0A0N5BME3"/>
<accession>A0A0N5BME3</accession>
<name>A0A0N5BME3_STREA</name>
<evidence type="ECO:0000256" key="1">
    <source>
        <dbReference type="ARBA" id="ARBA00004123"/>
    </source>
</evidence>
<evidence type="ECO:0000259" key="4">
    <source>
        <dbReference type="Pfam" id="PF00808"/>
    </source>
</evidence>
<feature type="region of interest" description="Disordered" evidence="3">
    <location>
        <begin position="121"/>
        <end position="153"/>
    </location>
</feature>
<organism evidence="5 6">
    <name type="scientific">Strongyloides papillosus</name>
    <name type="common">Intestinal threadworm</name>
    <dbReference type="NCBI Taxonomy" id="174720"/>
    <lineage>
        <taxon>Eukaryota</taxon>
        <taxon>Metazoa</taxon>
        <taxon>Ecdysozoa</taxon>
        <taxon>Nematoda</taxon>
        <taxon>Chromadorea</taxon>
        <taxon>Rhabditida</taxon>
        <taxon>Tylenchina</taxon>
        <taxon>Panagrolaimomorpha</taxon>
        <taxon>Strongyloidoidea</taxon>
        <taxon>Strongyloididae</taxon>
        <taxon>Strongyloides</taxon>
    </lineage>
</organism>
<dbReference type="PANTHER" id="PTHR10252:SF79">
    <property type="entry name" value="DNA POLYMERASE EPSILON SUBUNIT 4"/>
    <property type="match status" value="1"/>
</dbReference>
<dbReference type="InterPro" id="IPR009072">
    <property type="entry name" value="Histone-fold"/>
</dbReference>
<evidence type="ECO:0000256" key="3">
    <source>
        <dbReference type="SAM" id="MobiDB-lite"/>
    </source>
</evidence>
<dbReference type="PANTHER" id="PTHR10252">
    <property type="entry name" value="HISTONE-LIKE TRANSCRIPTION FACTOR CCAAT-RELATED"/>
    <property type="match status" value="1"/>
</dbReference>
<evidence type="ECO:0000256" key="2">
    <source>
        <dbReference type="ARBA" id="ARBA00023242"/>
    </source>
</evidence>
<proteinExistence type="predicted"/>
<evidence type="ECO:0000313" key="6">
    <source>
        <dbReference type="WBParaSite" id="SPAL_0000708400.1"/>
    </source>
</evidence>
<dbReference type="InterPro" id="IPR003958">
    <property type="entry name" value="CBFA_NFYB_domain"/>
</dbReference>
<protein>
    <submittedName>
        <fullName evidence="6">CBFD_NFYB_HMF domain-containing protein</fullName>
    </submittedName>
</protein>
<dbReference type="CDD" id="cd22929">
    <property type="entry name" value="HFD_POLE4-like"/>
    <property type="match status" value="1"/>
</dbReference>
<dbReference type="Proteomes" id="UP000046392">
    <property type="component" value="Unplaced"/>
</dbReference>
<dbReference type="Pfam" id="PF00808">
    <property type="entry name" value="CBFD_NFYB_HMF"/>
    <property type="match status" value="1"/>
</dbReference>
<feature type="domain" description="Transcription factor CBF/NF-Y/archaeal histone" evidence="4">
    <location>
        <begin position="27"/>
        <end position="88"/>
    </location>
</feature>
<dbReference type="AlphaFoldDB" id="A0A0N5BME3"/>
<comment type="subcellular location">
    <subcellularLocation>
        <location evidence="1">Nucleus</location>
    </subcellularLocation>
</comment>
<dbReference type="GO" id="GO:0046982">
    <property type="term" value="F:protein heterodimerization activity"/>
    <property type="evidence" value="ECO:0007669"/>
    <property type="project" value="InterPro"/>
</dbReference>
<dbReference type="Gene3D" id="1.10.20.10">
    <property type="entry name" value="Histone, subunit A"/>
    <property type="match status" value="1"/>
</dbReference>
<dbReference type="GO" id="GO:0008622">
    <property type="term" value="C:epsilon DNA polymerase complex"/>
    <property type="evidence" value="ECO:0007669"/>
    <property type="project" value="TreeGrafter"/>
</dbReference>
<keyword evidence="2" id="KW-0539">Nucleus</keyword>
<dbReference type="WBParaSite" id="SPAL_0000708400.1">
    <property type="protein sequence ID" value="SPAL_0000708400.1"/>
    <property type="gene ID" value="SPAL_0000708400"/>
</dbReference>
<keyword evidence="5" id="KW-1185">Reference proteome</keyword>
<dbReference type="SUPFAM" id="SSF47113">
    <property type="entry name" value="Histone-fold"/>
    <property type="match status" value="1"/>
</dbReference>
<dbReference type="GO" id="GO:0006261">
    <property type="term" value="P:DNA-templated DNA replication"/>
    <property type="evidence" value="ECO:0007669"/>
    <property type="project" value="TreeGrafter"/>
</dbReference>
<dbReference type="InterPro" id="IPR050568">
    <property type="entry name" value="Transcr_DNA_Rep_Reg"/>
</dbReference>
<sequence>MEPADPQTTVSRDKPEKLKATGQQTIFPLARIKKIAKHIPNVTLIAPEVITAMGYVTEKFIEILAEEAFRNAAHSGKKTVTRKDIDAVIASSLPFQILEGCIDDLEELDKLSTIEDDVVGENEDNDIEVVEGSNDNDTTTLEEEQNNSVEVRE</sequence>
<evidence type="ECO:0000313" key="5">
    <source>
        <dbReference type="Proteomes" id="UP000046392"/>
    </source>
</evidence>